<dbReference type="AlphaFoldDB" id="A0A2H0XE98"/>
<dbReference type="Gene3D" id="3.40.50.2000">
    <property type="entry name" value="Glycogen Phosphorylase B"/>
    <property type="match status" value="2"/>
</dbReference>
<dbReference type="Proteomes" id="UP000230340">
    <property type="component" value="Unassembled WGS sequence"/>
</dbReference>
<sequence length="390" mass="43637">MTLCVFIRSTTFHNKSGGLETQNQVLCEGLVKEGHKVFVVTTGLASDRKDQTEIGHCPNYIFTESPPGKYSKKWFKESVRAYIELSCQHKIDVLVSQSSAGLEVFKKVKNVKKIAISHGTSFGEWQTRFKILKSPKNFVRLIIKDTPMALSGWWEDYQLFKLSDRVVCVSSLVKVRIEREFPMFREKFVTIDNGVDTNKFRIKNEELGTKLRIKNPFTLLYIGRVVKEKGLEVLLTAVSELKRLTKLKLLIVGAGADLESLKVLAKSQGLPVNFIGEVSNHETVKYYHKANAFAFPTLRQEGFPMVLAEAMAAGLPIIASRIGGIPSAITDGENGILVAPGSVAELSKAIEMLYKDEEHRVTLATNAQKLSGEKYSQKCMIKKYLELVAT</sequence>
<protein>
    <recommendedName>
        <fullName evidence="5">Glycosyltransferase family 1 protein</fullName>
    </recommendedName>
</protein>
<feature type="domain" description="Glycosyl transferase family 1" evidence="1">
    <location>
        <begin position="210"/>
        <end position="369"/>
    </location>
</feature>
<evidence type="ECO:0000313" key="3">
    <source>
        <dbReference type="EMBL" id="PIS23267.1"/>
    </source>
</evidence>
<dbReference type="Pfam" id="PF13439">
    <property type="entry name" value="Glyco_transf_4"/>
    <property type="match status" value="1"/>
</dbReference>
<comment type="caution">
    <text evidence="3">The sequence shown here is derived from an EMBL/GenBank/DDBJ whole genome shotgun (WGS) entry which is preliminary data.</text>
</comment>
<reference evidence="4" key="1">
    <citation type="submission" date="2017-09" db="EMBL/GenBank/DDBJ databases">
        <title>Depth-based differentiation of microbial function through sediment-hosted aquifers and enrichment of novel symbionts in the deep terrestrial subsurface.</title>
        <authorList>
            <person name="Probst A.J."/>
            <person name="Ladd B."/>
            <person name="Jarett J.K."/>
            <person name="Geller-Mcgrath D.E."/>
            <person name="Sieber C.M.K."/>
            <person name="Emerson J.B."/>
            <person name="Anantharaman K."/>
            <person name="Thomas B.C."/>
            <person name="Malmstrom R."/>
            <person name="Stieglmeier M."/>
            <person name="Klingl A."/>
            <person name="Woyke T."/>
            <person name="Ryan C.M."/>
            <person name="Banfield J.F."/>
        </authorList>
    </citation>
    <scope>NUCLEOTIDE SEQUENCE [LARGE SCALE GENOMIC DNA]</scope>
</reference>
<dbReference type="GO" id="GO:0016757">
    <property type="term" value="F:glycosyltransferase activity"/>
    <property type="evidence" value="ECO:0007669"/>
    <property type="project" value="InterPro"/>
</dbReference>
<proteinExistence type="predicted"/>
<dbReference type="InterPro" id="IPR028098">
    <property type="entry name" value="Glyco_trans_4-like_N"/>
</dbReference>
<dbReference type="CDD" id="cd03801">
    <property type="entry name" value="GT4_PimA-like"/>
    <property type="match status" value="1"/>
</dbReference>
<dbReference type="SUPFAM" id="SSF53756">
    <property type="entry name" value="UDP-Glycosyltransferase/glycogen phosphorylase"/>
    <property type="match status" value="1"/>
</dbReference>
<evidence type="ECO:0000259" key="2">
    <source>
        <dbReference type="Pfam" id="PF13439"/>
    </source>
</evidence>
<organism evidence="3 4">
    <name type="scientific">candidate division WWE3 bacterium CG08_land_8_20_14_0_20_40_13</name>
    <dbReference type="NCBI Taxonomy" id="1975084"/>
    <lineage>
        <taxon>Bacteria</taxon>
        <taxon>Katanobacteria</taxon>
    </lineage>
</organism>
<evidence type="ECO:0000259" key="1">
    <source>
        <dbReference type="Pfam" id="PF00534"/>
    </source>
</evidence>
<evidence type="ECO:0000313" key="4">
    <source>
        <dbReference type="Proteomes" id="UP000230340"/>
    </source>
</evidence>
<dbReference type="EMBL" id="PEYT01000006">
    <property type="protein sequence ID" value="PIS23267.1"/>
    <property type="molecule type" value="Genomic_DNA"/>
</dbReference>
<dbReference type="Pfam" id="PF00534">
    <property type="entry name" value="Glycos_transf_1"/>
    <property type="match status" value="1"/>
</dbReference>
<dbReference type="InterPro" id="IPR001296">
    <property type="entry name" value="Glyco_trans_1"/>
</dbReference>
<accession>A0A2H0XE98</accession>
<gene>
    <name evidence="3" type="ORF">COT49_01060</name>
</gene>
<dbReference type="PANTHER" id="PTHR45947:SF3">
    <property type="entry name" value="SULFOQUINOVOSYL TRANSFERASE SQD2"/>
    <property type="match status" value="1"/>
</dbReference>
<dbReference type="InterPro" id="IPR050194">
    <property type="entry name" value="Glycosyltransferase_grp1"/>
</dbReference>
<feature type="domain" description="Glycosyltransferase subfamily 4-like N-terminal" evidence="2">
    <location>
        <begin position="17"/>
        <end position="198"/>
    </location>
</feature>
<name>A0A2H0XE98_UNCKA</name>
<dbReference type="PANTHER" id="PTHR45947">
    <property type="entry name" value="SULFOQUINOVOSYL TRANSFERASE SQD2"/>
    <property type="match status" value="1"/>
</dbReference>
<evidence type="ECO:0008006" key="5">
    <source>
        <dbReference type="Google" id="ProtNLM"/>
    </source>
</evidence>